<reference evidence="1 2" key="1">
    <citation type="submission" date="2011-08" db="EMBL/GenBank/DDBJ databases">
        <title>The Genome Sequence of Plasmodium vivax Mauritania I.</title>
        <authorList>
            <consortium name="The Broad Institute Genome Sequencing Platform"/>
            <consortium name="The Broad Institute Genome Sequencing Center for Infectious Disease"/>
            <person name="Neafsey D."/>
            <person name="Carlton J."/>
            <person name="Barnwell J."/>
            <person name="Collins W."/>
            <person name="Escalante A."/>
            <person name="Mullikin J."/>
            <person name="Saul A."/>
            <person name="Guigo R."/>
            <person name="Camara F."/>
            <person name="Young S.K."/>
            <person name="Zeng Q."/>
            <person name="Gargeya S."/>
            <person name="Fitzgerald M."/>
            <person name="Haas B."/>
            <person name="Abouelleil A."/>
            <person name="Alvarado L."/>
            <person name="Arachchi H.M."/>
            <person name="Berlin A."/>
            <person name="Brown A."/>
            <person name="Chapman S.B."/>
            <person name="Chen Z."/>
            <person name="Dunbar C."/>
            <person name="Freedman E."/>
            <person name="Gearin G."/>
            <person name="Gellesch M."/>
            <person name="Goldberg J."/>
            <person name="Griggs A."/>
            <person name="Gujja S."/>
            <person name="Heiman D."/>
            <person name="Howarth C."/>
            <person name="Larson L."/>
            <person name="Lui A."/>
            <person name="MacDonald P.J.P."/>
            <person name="Montmayeur A."/>
            <person name="Murphy C."/>
            <person name="Neiman D."/>
            <person name="Pearson M."/>
            <person name="Priest M."/>
            <person name="Roberts A."/>
            <person name="Saif S."/>
            <person name="Shea T."/>
            <person name="Shenoy N."/>
            <person name="Sisk P."/>
            <person name="Stolte C."/>
            <person name="Sykes S."/>
            <person name="Wortman J."/>
            <person name="Nusbaum C."/>
            <person name="Birren B."/>
        </authorList>
    </citation>
    <scope>NUCLEOTIDE SEQUENCE [LARGE SCALE GENOMIC DNA]</scope>
    <source>
        <strain evidence="1 2">Mauritania I</strain>
    </source>
</reference>
<name>A0A0J9TKV2_PLAVI</name>
<dbReference type="Proteomes" id="UP000053776">
    <property type="component" value="Unassembled WGS sequence"/>
</dbReference>
<proteinExistence type="predicted"/>
<dbReference type="AlphaFoldDB" id="A0A0J9TKV2"/>
<gene>
    <name evidence="1" type="ORF">PVMG_05330</name>
</gene>
<protein>
    <submittedName>
        <fullName evidence="1">Uncharacterized protein</fullName>
    </submittedName>
</protein>
<dbReference type="EMBL" id="KQ234975">
    <property type="protein sequence ID" value="KMZ95731.1"/>
    <property type="molecule type" value="Genomic_DNA"/>
</dbReference>
<organism evidence="1 2">
    <name type="scientific">Plasmodium vivax Mauritania I</name>
    <dbReference type="NCBI Taxonomy" id="1035515"/>
    <lineage>
        <taxon>Eukaryota</taxon>
        <taxon>Sar</taxon>
        <taxon>Alveolata</taxon>
        <taxon>Apicomplexa</taxon>
        <taxon>Aconoidasida</taxon>
        <taxon>Haemosporida</taxon>
        <taxon>Plasmodiidae</taxon>
        <taxon>Plasmodium</taxon>
        <taxon>Plasmodium (Plasmodium)</taxon>
    </lineage>
</organism>
<evidence type="ECO:0000313" key="1">
    <source>
        <dbReference type="EMBL" id="KMZ95731.1"/>
    </source>
</evidence>
<dbReference type="OrthoDB" id="10466705at2759"/>
<sequence length="307" mass="35932">MMYENNYFNNFMWKENYKCLNIYKNILYNNYPFLEEIWKSYNFDKDFEVSPGNTQISSLCNDKIAYRDNNIVNHKNVCKKLLRNLKELYHSSYGSDDFYQHCNNLNNWLYYEIKQFKLVDSIINDIFDKSVEIVPKISRKFECPYFSFNSGFFETDTLAALRIFNNNSNNIKDVLAKKCDSHNCPCQKFVHEFVNLYKSMNRKYCSDGKNDSPTYKRTCDIVNEFNKLYISYIYTEIGEKHKFPDLSSNTITNSIDGCPSDKNSNDSSSDKHDQSTSFLTQEVPHAIGAIAGIPPVLALIYKVIILI</sequence>
<accession>A0A0J9TKV2</accession>
<evidence type="ECO:0000313" key="2">
    <source>
        <dbReference type="Proteomes" id="UP000053776"/>
    </source>
</evidence>